<evidence type="ECO:0000313" key="16">
    <source>
        <dbReference type="Proteomes" id="UP001353858"/>
    </source>
</evidence>
<dbReference type="Proteomes" id="UP001353858">
    <property type="component" value="Unassembled WGS sequence"/>
</dbReference>
<evidence type="ECO:0000256" key="7">
    <source>
        <dbReference type="ARBA" id="ARBA00023136"/>
    </source>
</evidence>
<dbReference type="GO" id="GO:0016540">
    <property type="term" value="P:protein autoprocessing"/>
    <property type="evidence" value="ECO:0007669"/>
    <property type="project" value="UniProtKB-UniRule"/>
</dbReference>
<keyword evidence="7 13" id="KW-0472">Membrane</keyword>
<comment type="PTM">
    <text evidence="13">Is synthesized initially as an inactive proenzyme. Formation of the active enzyme involves a self-maturation process in which the active site pyruvoyl group is generated from an internal serine residue via an autocatalytic post-translational modification. Two non-identical subunits are generated from the proenzyme in this reaction, and the pyruvate is formed at the N-terminus of the alpha chain, which is derived from the carboxyl end of the proenzyme. The autoendoproteolytic cleavage occurs by a canonical serine protease mechanism, in which the side chain hydroxyl group of the serine supplies its oxygen atom to form the C-terminus of the beta chain, while the remainder of the serine residue undergoes an oxidative deamination to produce ammonia and the pyruvoyl prosthetic group on the alpha chain. During this reaction, the Ser that is part of the protease active site of the proenzyme becomes the pyruvoyl prosthetic group, which constitutes an essential element of the active site of the mature decarboxylase.</text>
</comment>
<keyword evidence="13" id="KW-0496">Mitochondrion</keyword>
<evidence type="ECO:0000256" key="13">
    <source>
        <dbReference type="HAMAP-Rule" id="MF_03208"/>
    </source>
</evidence>
<feature type="modified residue" description="Pyruvic acid (Ser); by autocatalysis" evidence="13">
    <location>
        <position position="349"/>
    </location>
</feature>
<evidence type="ECO:0000256" key="14">
    <source>
        <dbReference type="SAM" id="Phobius"/>
    </source>
</evidence>
<gene>
    <name evidence="15" type="ORF">RN001_006970</name>
</gene>
<dbReference type="GO" id="GO:0005743">
    <property type="term" value="C:mitochondrial inner membrane"/>
    <property type="evidence" value="ECO:0007669"/>
    <property type="project" value="UniProtKB-SubCell"/>
</dbReference>
<keyword evidence="6 13" id="KW-0443">Lipid metabolism</keyword>
<accession>A0AAN7SBS4</accession>
<dbReference type="InterPro" id="IPR003817">
    <property type="entry name" value="PS_Dcarbxylase"/>
</dbReference>
<evidence type="ECO:0000256" key="3">
    <source>
        <dbReference type="ARBA" id="ARBA00022692"/>
    </source>
</evidence>
<keyword evidence="5 13" id="KW-1133">Transmembrane helix</keyword>
<dbReference type="EMBL" id="JARPUR010000002">
    <property type="protein sequence ID" value="KAK4883651.1"/>
    <property type="molecule type" value="Genomic_DNA"/>
</dbReference>
<keyword evidence="2 13" id="KW-0444">Lipid biosynthesis</keyword>
<dbReference type="GO" id="GO:0004609">
    <property type="term" value="F:phosphatidylserine decarboxylase activity"/>
    <property type="evidence" value="ECO:0007669"/>
    <property type="project" value="UniProtKB-UniRule"/>
</dbReference>
<keyword evidence="10 13" id="KW-1208">Phospholipid metabolism</keyword>
<keyword evidence="4 13" id="KW-0210">Decarboxylase</keyword>
<evidence type="ECO:0000256" key="11">
    <source>
        <dbReference type="ARBA" id="ARBA00023317"/>
    </source>
</evidence>
<dbReference type="PANTHER" id="PTHR10067">
    <property type="entry name" value="PHOSPHATIDYLSERINE DECARBOXYLASE"/>
    <property type="match status" value="1"/>
</dbReference>
<evidence type="ECO:0000256" key="10">
    <source>
        <dbReference type="ARBA" id="ARBA00023264"/>
    </source>
</evidence>
<name>A0AAN7SBS4_9COLE</name>
<keyword evidence="3 13" id="KW-0812">Transmembrane</keyword>
<evidence type="ECO:0000256" key="1">
    <source>
        <dbReference type="ARBA" id="ARBA00005189"/>
    </source>
</evidence>
<keyword evidence="13" id="KW-0865">Zymogen</keyword>
<feature type="chain" id="PRO_5042651645" description="Phosphatidylserine decarboxylase beta chain" evidence="13">
    <location>
        <begin position="1"/>
        <end position="348"/>
    </location>
</feature>
<comment type="catalytic activity">
    <reaction evidence="13">
        <text>a 1,2-diacyl-sn-glycero-3-phospho-L-serine + H(+) = a 1,2-diacyl-sn-glycero-3-phosphoethanolamine + CO2</text>
        <dbReference type="Rhea" id="RHEA:20828"/>
        <dbReference type="ChEBI" id="CHEBI:15378"/>
        <dbReference type="ChEBI" id="CHEBI:16526"/>
        <dbReference type="ChEBI" id="CHEBI:57262"/>
        <dbReference type="ChEBI" id="CHEBI:64612"/>
        <dbReference type="EC" id="4.1.1.65"/>
    </reaction>
</comment>
<feature type="chain" id="PRO_5042651646" description="Phosphatidylserine decarboxylase alpha chain" evidence="13">
    <location>
        <begin position="349"/>
        <end position="401"/>
    </location>
</feature>
<dbReference type="GO" id="GO:0006646">
    <property type="term" value="P:phosphatidylethanolamine biosynthetic process"/>
    <property type="evidence" value="ECO:0007669"/>
    <property type="project" value="UniProtKB-UniRule"/>
</dbReference>
<evidence type="ECO:0000313" key="15">
    <source>
        <dbReference type="EMBL" id="KAK4883651.1"/>
    </source>
</evidence>
<feature type="active site" description="Charge relay system; for autoendoproteolytic cleavage activity" evidence="13">
    <location>
        <position position="349"/>
    </location>
</feature>
<evidence type="ECO:0000256" key="12">
    <source>
        <dbReference type="ARBA" id="ARBA00045136"/>
    </source>
</evidence>
<keyword evidence="9 13" id="KW-0456">Lyase</keyword>
<keyword evidence="13" id="KW-0999">Mitochondrion inner membrane</keyword>
<feature type="topological domain" description="Mitochondrial matrix" evidence="13">
    <location>
        <begin position="1"/>
        <end position="47"/>
    </location>
</feature>
<feature type="active site" description="Schiff-base intermediate with substrate; via pyruvic acid; for decarboxylase activity" evidence="13">
    <location>
        <position position="349"/>
    </location>
</feature>
<proteinExistence type="inferred from homology"/>
<feature type="site" description="Cleavage (non-hydrolytic); by autocatalysis" evidence="13">
    <location>
        <begin position="348"/>
        <end position="349"/>
    </location>
</feature>
<keyword evidence="8 13" id="KW-0594">Phospholipid biosynthesis</keyword>
<comment type="function">
    <text evidence="12">Catalyzes the formation of phosphatidylethanolamine (PtdEtn) from phosphatidylserine (PtdSer). Plays a central role in phospholipid metabolism and in the interorganelle trafficking of phosphatidylserine. May be involved in lipid droplet biogenesis at the endoplasmic reticulum membrane.</text>
</comment>
<dbReference type="EC" id="4.1.1.65" evidence="13"/>
<evidence type="ECO:0000256" key="6">
    <source>
        <dbReference type="ARBA" id="ARBA00023098"/>
    </source>
</evidence>
<evidence type="ECO:0000256" key="5">
    <source>
        <dbReference type="ARBA" id="ARBA00022989"/>
    </source>
</evidence>
<dbReference type="NCBIfam" id="TIGR00163">
    <property type="entry name" value="PS_decarb"/>
    <property type="match status" value="1"/>
</dbReference>
<feature type="active site" description="Charge relay system; for autoendoproteolytic cleavage activity" evidence="13">
    <location>
        <position position="167"/>
    </location>
</feature>
<comment type="subunit">
    <text evidence="13">Heterodimer of a large membrane-associated beta subunit and a small pyruvoyl-containing alpha subunit.</text>
</comment>
<organism evidence="15 16">
    <name type="scientific">Aquatica leii</name>
    <dbReference type="NCBI Taxonomy" id="1421715"/>
    <lineage>
        <taxon>Eukaryota</taxon>
        <taxon>Metazoa</taxon>
        <taxon>Ecdysozoa</taxon>
        <taxon>Arthropoda</taxon>
        <taxon>Hexapoda</taxon>
        <taxon>Insecta</taxon>
        <taxon>Pterygota</taxon>
        <taxon>Neoptera</taxon>
        <taxon>Endopterygota</taxon>
        <taxon>Coleoptera</taxon>
        <taxon>Polyphaga</taxon>
        <taxon>Elateriformia</taxon>
        <taxon>Elateroidea</taxon>
        <taxon>Lampyridae</taxon>
        <taxon>Luciolinae</taxon>
        <taxon>Aquatica</taxon>
    </lineage>
</organism>
<comment type="subcellular location">
    <molecule>Phosphatidylserine decarboxylase alpha chain</molecule>
    <subcellularLocation>
        <location evidence="13">Mitochondrion inner membrane</location>
        <topology evidence="13">Peripheral membrane protein</topology>
        <orientation evidence="13">Intermembrane side</orientation>
    </subcellularLocation>
    <text evidence="13">Anchored to the mitochondrial inner membrane through its interaction with the integral membrane beta chain.</text>
</comment>
<dbReference type="AlphaFoldDB" id="A0AAN7SBS4"/>
<comment type="cofactor">
    <cofactor evidence="13">
        <name>pyruvate</name>
        <dbReference type="ChEBI" id="CHEBI:15361"/>
    </cofactor>
    <text evidence="13">Binds 1 pyruvoyl group covalently per subunit.</text>
</comment>
<dbReference type="PANTHER" id="PTHR10067:SF6">
    <property type="entry name" value="PHOSPHATIDYLSERINE DECARBOXYLASE PROENZYME, MITOCHONDRIAL"/>
    <property type="match status" value="1"/>
</dbReference>
<protein>
    <recommendedName>
        <fullName evidence="13">Phosphatidylserine decarboxylase proenzyme, mitochondrial</fullName>
        <ecNumber evidence="13">4.1.1.65</ecNumber>
    </recommendedName>
    <component>
        <recommendedName>
            <fullName evidence="13">Phosphatidylserine decarboxylase beta chain</fullName>
        </recommendedName>
    </component>
    <component>
        <recommendedName>
            <fullName evidence="13">Phosphatidylserine decarboxylase alpha chain</fullName>
        </recommendedName>
    </component>
</protein>
<feature type="transmembrane region" description="Helical" evidence="14">
    <location>
        <begin position="50"/>
        <end position="70"/>
    </location>
</feature>
<comment type="caution">
    <text evidence="15">The sequence shown here is derived from an EMBL/GenBank/DDBJ whole genome shotgun (WGS) entry which is preliminary data.</text>
</comment>
<dbReference type="Pfam" id="PF02666">
    <property type="entry name" value="PS_Dcarbxylase"/>
    <property type="match status" value="1"/>
</dbReference>
<keyword evidence="11 13" id="KW-0670">Pyruvate</keyword>
<evidence type="ECO:0000256" key="9">
    <source>
        <dbReference type="ARBA" id="ARBA00023239"/>
    </source>
</evidence>
<feature type="active site" description="Charge relay system; for autoendoproteolytic cleavage activity" evidence="13">
    <location>
        <position position="241"/>
    </location>
</feature>
<evidence type="ECO:0000256" key="4">
    <source>
        <dbReference type="ARBA" id="ARBA00022793"/>
    </source>
</evidence>
<dbReference type="InterPro" id="IPR033661">
    <property type="entry name" value="PSD_type1_euk"/>
</dbReference>
<keyword evidence="16" id="KW-1185">Reference proteome</keyword>
<dbReference type="HAMAP" id="MF_03208">
    <property type="entry name" value="PS_decarb_PSD_B_type1_euk"/>
    <property type="match status" value="1"/>
</dbReference>
<reference evidence="16" key="1">
    <citation type="submission" date="2023-01" db="EMBL/GenBank/DDBJ databases">
        <title>Key to firefly adult light organ development and bioluminescence: homeobox transcription factors regulate luciferase expression and transportation to peroxisome.</title>
        <authorList>
            <person name="Fu X."/>
        </authorList>
    </citation>
    <scope>NUCLEOTIDE SEQUENCE [LARGE SCALE GENOMIC DNA]</scope>
</reference>
<comment type="pathway">
    <text evidence="1">Lipid metabolism.</text>
</comment>
<comment type="similarity">
    <text evidence="13">Belongs to the phosphatidylserine decarboxylase family. PSD-B subfamily. Eukaryotic type I sub-subfamily.</text>
</comment>
<sequence>MLIGKISKQFINANCSTLLQQKWNLSSINHIKLITTNRGKIREWSTWKGIMTGFVPLGICLVAVMQWRAYRKLSTERYAKQWEISCYCALPLRTVSRCWGWLADKQIPEWIRPYMYGLYSFTFGVNLNEAANEDYKAYRSLAEFFCRPLKEGARLVDNDSCLVAPCDGTVLHFGTVNSGHIEQVKGVTYTLENFLGDNIWYKNPNVEAKNYQNGLLYNKLDNSRLYHCVIYLAPGDYHRFHSPTDWQPTLRRHFSGQLLSVNPGVAKWLPGLFCINERAIYLGRWAYGFFSLAAIGATNVGSIKIYCDKWLQTNLPKYKQRGQISKDKYLGSNLKFMKGDAFGEFRMGSTIVLIFEAPKNFQFNLVPGQRVKMGQAISCMTEEKYLDWLHNPQHIKTTNLS</sequence>
<comment type="pathway">
    <text evidence="13">Phospholipid metabolism; phosphatidylethanolamine biosynthesis; phosphatidylethanolamine from CDP-diacylglycerol: step 2/2.</text>
</comment>
<evidence type="ECO:0000256" key="8">
    <source>
        <dbReference type="ARBA" id="ARBA00023209"/>
    </source>
</evidence>
<dbReference type="InterPro" id="IPR033177">
    <property type="entry name" value="PSD-B"/>
</dbReference>
<comment type="subcellular location">
    <molecule>Phosphatidylserine decarboxylase beta chain</molecule>
    <subcellularLocation>
        <location evidence="13">Mitochondrion inner membrane</location>
        <topology evidence="13">Single-pass membrane protein</topology>
        <orientation evidence="13">Intermembrane side</orientation>
    </subcellularLocation>
</comment>
<evidence type="ECO:0000256" key="2">
    <source>
        <dbReference type="ARBA" id="ARBA00022516"/>
    </source>
</evidence>
<feature type="topological domain" description="Mitochondrial intermembrane" evidence="13">
    <location>
        <begin position="67"/>
        <end position="401"/>
    </location>
</feature>